<evidence type="ECO:0000313" key="7">
    <source>
        <dbReference type="Proteomes" id="UP000234882"/>
    </source>
</evidence>
<evidence type="ECO:0000256" key="1">
    <source>
        <dbReference type="ARBA" id="ARBA00004196"/>
    </source>
</evidence>
<gene>
    <name evidence="6" type="ORF">CYR75_14375</name>
</gene>
<keyword evidence="2 3" id="KW-0175">Coiled coil</keyword>
<dbReference type="Gene3D" id="2.40.30.170">
    <property type="match status" value="1"/>
</dbReference>
<dbReference type="InterPro" id="IPR014315">
    <property type="entry name" value="ABC_heterocyst_DevB"/>
</dbReference>
<keyword evidence="5" id="KW-0472">Membrane</keyword>
<dbReference type="Gene3D" id="2.40.50.100">
    <property type="match status" value="1"/>
</dbReference>
<name>A0A2K9MI74_9RHOB</name>
<feature type="region of interest" description="Disordered" evidence="4">
    <location>
        <begin position="1"/>
        <end position="23"/>
    </location>
</feature>
<dbReference type="OrthoDB" id="264111at2"/>
<keyword evidence="5" id="KW-0812">Transmembrane</keyword>
<protein>
    <submittedName>
        <fullName evidence="6">ABC transporter permease</fullName>
    </submittedName>
</protein>
<dbReference type="NCBIfam" id="TIGR02971">
    <property type="entry name" value="heterocyst_DevB"/>
    <property type="match status" value="1"/>
</dbReference>
<dbReference type="GO" id="GO:0030313">
    <property type="term" value="C:cell envelope"/>
    <property type="evidence" value="ECO:0007669"/>
    <property type="project" value="UniProtKB-SubCell"/>
</dbReference>
<sequence length="409" mass="42866">MSDDPDLPLPVQAAPDSDPTPGGARRRWRWMVLLPLIPLLILIGGIVGLYFQPPGLRLVFDSTGLTPGAGSSAPIALPPEIRLPADVVETIVPSDVVGLARLMPRGDVITVAPPFGAGDARIAEILVNEGDEVAAHQLLARLDNAAQLQAAVLAAEANVAVREATLAQTEAAIRASRDEAEATLAQAEAAAEEAGSDYARSRTLTDRGIATTTQTDALRTGLRQAELAVARARATLARFSGEDGGAALDIVVARRNLDAARVELTRAESDVIRSEVRAPVAGTILSIDARPGERPPLTGMMQMGDTRQMMAEVEVYQDRIAAVAPGQPVELVASAIGETFLGRVQSIGLTVGRQGLLPDDIAANTDARVVTVLVALEGDRMQTARRYTGLEVVARIDTRPGGAAADPPP</sequence>
<accession>A0A2K9MI74</accession>
<dbReference type="Gene3D" id="1.10.287.470">
    <property type="entry name" value="Helix hairpin bin"/>
    <property type="match status" value="1"/>
</dbReference>
<dbReference type="PANTHER" id="PTHR32347">
    <property type="entry name" value="EFFLUX SYSTEM COMPONENT YKNX-RELATED"/>
    <property type="match status" value="1"/>
</dbReference>
<comment type="subcellular location">
    <subcellularLocation>
        <location evidence="1">Cell envelope</location>
    </subcellularLocation>
</comment>
<feature type="coiled-coil region" evidence="3">
    <location>
        <begin position="166"/>
        <end position="197"/>
    </location>
</feature>
<evidence type="ECO:0000256" key="3">
    <source>
        <dbReference type="SAM" id="Coils"/>
    </source>
</evidence>
<dbReference type="Proteomes" id="UP000234882">
    <property type="component" value="Chromosome"/>
</dbReference>
<dbReference type="RefSeq" id="WP_101500662.1">
    <property type="nucleotide sequence ID" value="NZ_CP025583.1"/>
</dbReference>
<dbReference type="AlphaFoldDB" id="A0A2K9MI74"/>
<reference evidence="7" key="1">
    <citation type="submission" date="2017-12" db="EMBL/GenBank/DDBJ databases">
        <title>Genomic analysis of Paracoccus sp. CBA4604.</title>
        <authorList>
            <person name="Roh S.W."/>
            <person name="Kim J.Y."/>
            <person name="Kim J.S."/>
        </authorList>
    </citation>
    <scope>NUCLEOTIDE SEQUENCE [LARGE SCALE GENOMIC DNA]</scope>
    <source>
        <strain evidence="7">CBA4604</strain>
    </source>
</reference>
<evidence type="ECO:0000256" key="5">
    <source>
        <dbReference type="SAM" id="Phobius"/>
    </source>
</evidence>
<evidence type="ECO:0000256" key="2">
    <source>
        <dbReference type="ARBA" id="ARBA00023054"/>
    </source>
</evidence>
<dbReference type="KEGG" id="paru:CYR75_14375"/>
<evidence type="ECO:0000313" key="6">
    <source>
        <dbReference type="EMBL" id="AUM75320.1"/>
    </source>
</evidence>
<evidence type="ECO:0000256" key="4">
    <source>
        <dbReference type="SAM" id="MobiDB-lite"/>
    </source>
</evidence>
<dbReference type="PANTHER" id="PTHR32347:SF27">
    <property type="entry name" value="RND EFFLUX PUMP MEMBRANE FUSION PROTEIN BARREL-SANDWICH DOMAIN-CONTAINING PROTEIN"/>
    <property type="match status" value="1"/>
</dbReference>
<dbReference type="EMBL" id="CP025583">
    <property type="protein sequence ID" value="AUM75320.1"/>
    <property type="molecule type" value="Genomic_DNA"/>
</dbReference>
<dbReference type="InterPro" id="IPR050465">
    <property type="entry name" value="UPF0194_transport"/>
</dbReference>
<keyword evidence="5" id="KW-1133">Transmembrane helix</keyword>
<organism evidence="6 7">
    <name type="scientific">Paracoccus jeotgali</name>
    <dbReference type="NCBI Taxonomy" id="2065379"/>
    <lineage>
        <taxon>Bacteria</taxon>
        <taxon>Pseudomonadati</taxon>
        <taxon>Pseudomonadota</taxon>
        <taxon>Alphaproteobacteria</taxon>
        <taxon>Rhodobacterales</taxon>
        <taxon>Paracoccaceae</taxon>
        <taxon>Paracoccus</taxon>
    </lineage>
</organism>
<proteinExistence type="predicted"/>
<feature type="coiled-coil region" evidence="3">
    <location>
        <begin position="222"/>
        <end position="270"/>
    </location>
</feature>
<keyword evidence="7" id="KW-1185">Reference proteome</keyword>
<feature type="transmembrane region" description="Helical" evidence="5">
    <location>
        <begin position="30"/>
        <end position="51"/>
    </location>
</feature>